<feature type="chain" id="PRO_5004596797" evidence="3">
    <location>
        <begin position="19"/>
        <end position="448"/>
    </location>
</feature>
<dbReference type="PANTHER" id="PTHR47966">
    <property type="entry name" value="BETA-SITE APP-CLEAVING ENZYME, ISOFORM A-RELATED"/>
    <property type="match status" value="1"/>
</dbReference>
<dbReference type="AlphaFoldDB" id="T5AEU6"/>
<dbReference type="InterPro" id="IPR033121">
    <property type="entry name" value="PEPTIDASE_A1"/>
</dbReference>
<accession>T5AEU6</accession>
<feature type="signal peptide" evidence="3">
    <location>
        <begin position="1"/>
        <end position="18"/>
    </location>
</feature>
<keyword evidence="2" id="KW-1015">Disulfide bond</keyword>
<dbReference type="EMBL" id="KE652184">
    <property type="protein sequence ID" value="EQL03980.1"/>
    <property type="molecule type" value="Genomic_DNA"/>
</dbReference>
<dbReference type="Gene3D" id="2.40.70.10">
    <property type="entry name" value="Acid Proteases"/>
    <property type="match status" value="2"/>
</dbReference>
<dbReference type="GO" id="GO:0004190">
    <property type="term" value="F:aspartic-type endopeptidase activity"/>
    <property type="evidence" value="ECO:0007669"/>
    <property type="project" value="InterPro"/>
</dbReference>
<evidence type="ECO:0000313" key="5">
    <source>
        <dbReference type="EMBL" id="EQL03980.1"/>
    </source>
</evidence>
<dbReference type="HOGENOM" id="CLU_039077_0_0_1"/>
<dbReference type="InterPro" id="IPR034164">
    <property type="entry name" value="Pepsin-like_dom"/>
</dbReference>
<keyword evidence="5" id="KW-0378">Hydrolase</keyword>
<name>T5AEU6_OPHSC</name>
<dbReference type="GO" id="GO:0006508">
    <property type="term" value="P:proteolysis"/>
    <property type="evidence" value="ECO:0007669"/>
    <property type="project" value="UniProtKB-KW"/>
</dbReference>
<evidence type="ECO:0000256" key="1">
    <source>
        <dbReference type="ARBA" id="ARBA00007447"/>
    </source>
</evidence>
<evidence type="ECO:0000259" key="4">
    <source>
        <dbReference type="PROSITE" id="PS51767"/>
    </source>
</evidence>
<protein>
    <submittedName>
        <fullName evidence="5">Eukaryotic aspartyl protease</fullName>
    </submittedName>
</protein>
<sequence length="448" mass="49987">MLFKALVALAALAGVARALPAAVPPEAHRRPGKDACPSPGKGVYDWPLDWDPLGFVTKARVGSPGFEYKLFVDWTWISHIVGSPKCFGQWDPKLCLHPDQIYWDPRNSSTFKNLSSVYPDRTWQPNHIFFENPLHVEYGSDLVQIGPVSSRAVLQLTDFTFNVSQAMGAAYPFTGIYGMSPVYKGDGPSNVVADYQSAFYQQWKGGSWKSGLTGFVYCHEEGRKPVCNGHDGIQTMGGIRKDLIKREKIWWYDVKLYPDVNDLAFVYKPAMYNYWGIELDGLKIGGESQRVEATSNKSGKAAIFDESQRVEATSNKSGKAAIFDHASYGRGTPLTPNAYARLVKLTGGKSVKPKSPPNNGPQSFYSVDCSRIASFPTLKYRFAGHSREWEVTPNMYVEKMKDGSCLLNVRALASGDRFIGNFGETFAKEKYIVLDFERNRVGVADMQW</sequence>
<dbReference type="CDD" id="cd05471">
    <property type="entry name" value="pepsin_like"/>
    <property type="match status" value="1"/>
</dbReference>
<keyword evidence="5" id="KW-0645">Protease</keyword>
<feature type="disulfide bond" evidence="2">
    <location>
        <begin position="369"/>
        <end position="405"/>
    </location>
</feature>
<organism evidence="5 6">
    <name type="scientific">Ophiocordyceps sinensis (strain Co18 / CGMCC 3.14243)</name>
    <name type="common">Yarsagumba caterpillar fungus</name>
    <name type="synonym">Hirsutella sinensis</name>
    <dbReference type="NCBI Taxonomy" id="911162"/>
    <lineage>
        <taxon>Eukaryota</taxon>
        <taxon>Fungi</taxon>
        <taxon>Dikarya</taxon>
        <taxon>Ascomycota</taxon>
        <taxon>Pezizomycotina</taxon>
        <taxon>Sordariomycetes</taxon>
        <taxon>Hypocreomycetidae</taxon>
        <taxon>Hypocreales</taxon>
        <taxon>Ophiocordycipitaceae</taxon>
        <taxon>Ophiocordyceps</taxon>
    </lineage>
</organism>
<evidence type="ECO:0000313" key="6">
    <source>
        <dbReference type="Proteomes" id="UP000019374"/>
    </source>
</evidence>
<comment type="similarity">
    <text evidence="1">Belongs to the peptidase A1 family.</text>
</comment>
<evidence type="ECO:0000256" key="3">
    <source>
        <dbReference type="SAM" id="SignalP"/>
    </source>
</evidence>
<dbReference type="OrthoDB" id="771136at2759"/>
<gene>
    <name evidence="5" type="ORF">OCS_00283</name>
</gene>
<dbReference type="Pfam" id="PF00026">
    <property type="entry name" value="Asp"/>
    <property type="match status" value="1"/>
</dbReference>
<dbReference type="Proteomes" id="UP000019374">
    <property type="component" value="Unassembled WGS sequence"/>
</dbReference>
<proteinExistence type="inferred from homology"/>
<feature type="domain" description="Peptidase A1" evidence="4">
    <location>
        <begin position="55"/>
        <end position="444"/>
    </location>
</feature>
<dbReference type="InterPro" id="IPR001461">
    <property type="entry name" value="Aspartic_peptidase_A1"/>
</dbReference>
<evidence type="ECO:0000256" key="2">
    <source>
        <dbReference type="PIRSR" id="PIRSR601461-2"/>
    </source>
</evidence>
<dbReference type="SUPFAM" id="SSF50630">
    <property type="entry name" value="Acid proteases"/>
    <property type="match status" value="1"/>
</dbReference>
<dbReference type="PANTHER" id="PTHR47966:SF51">
    <property type="entry name" value="BETA-SITE APP-CLEAVING ENZYME, ISOFORM A-RELATED"/>
    <property type="match status" value="1"/>
</dbReference>
<dbReference type="InterPro" id="IPR021109">
    <property type="entry name" value="Peptidase_aspartic_dom_sf"/>
</dbReference>
<dbReference type="eggNOG" id="ENOG502SMFH">
    <property type="taxonomic scope" value="Eukaryota"/>
</dbReference>
<keyword evidence="3" id="KW-0732">Signal</keyword>
<dbReference type="PROSITE" id="PS51767">
    <property type="entry name" value="PEPTIDASE_A1"/>
    <property type="match status" value="1"/>
</dbReference>
<reference evidence="5 6" key="1">
    <citation type="journal article" date="2013" name="Chin. Sci. Bull.">
        <title>Genome survey uncovers the secrets of sex and lifestyle in caterpillar fungus.</title>
        <authorList>
            <person name="Hu X."/>
            <person name="Zhang Y."/>
            <person name="Xiao G."/>
            <person name="Zheng P."/>
            <person name="Xia Y."/>
            <person name="Zhang X."/>
            <person name="St Leger R.J."/>
            <person name="Liu X."/>
            <person name="Wang C."/>
        </authorList>
    </citation>
    <scope>NUCLEOTIDE SEQUENCE [LARGE SCALE GENOMIC DNA]</scope>
    <source>
        <strain evidence="6">Co18 / CGMCC 3.14243</strain>
        <tissue evidence="5">Fruit-body</tissue>
    </source>
</reference>